<reference evidence="3" key="1">
    <citation type="journal article" date="2006" name="PLoS Biol.">
        <title>Macronuclear genome sequence of the ciliate Tetrahymena thermophila, a model eukaryote.</title>
        <authorList>
            <person name="Eisen J.A."/>
            <person name="Coyne R.S."/>
            <person name="Wu M."/>
            <person name="Wu D."/>
            <person name="Thiagarajan M."/>
            <person name="Wortman J.R."/>
            <person name="Badger J.H."/>
            <person name="Ren Q."/>
            <person name="Amedeo P."/>
            <person name="Jones K.M."/>
            <person name="Tallon L.J."/>
            <person name="Delcher A.L."/>
            <person name="Salzberg S.L."/>
            <person name="Silva J.C."/>
            <person name="Haas B.J."/>
            <person name="Majoros W.H."/>
            <person name="Farzad M."/>
            <person name="Carlton J.M."/>
            <person name="Smith R.K. Jr."/>
            <person name="Garg J."/>
            <person name="Pearlman R.E."/>
            <person name="Karrer K.M."/>
            <person name="Sun L."/>
            <person name="Manning G."/>
            <person name="Elde N.C."/>
            <person name="Turkewitz A.P."/>
            <person name="Asai D.J."/>
            <person name="Wilkes D.E."/>
            <person name="Wang Y."/>
            <person name="Cai H."/>
            <person name="Collins K."/>
            <person name="Stewart B.A."/>
            <person name="Lee S.R."/>
            <person name="Wilamowska K."/>
            <person name="Weinberg Z."/>
            <person name="Ruzzo W.L."/>
            <person name="Wloga D."/>
            <person name="Gaertig J."/>
            <person name="Frankel J."/>
            <person name="Tsao C.-C."/>
            <person name="Gorovsky M.A."/>
            <person name="Keeling P.J."/>
            <person name="Waller R.F."/>
            <person name="Patron N.J."/>
            <person name="Cherry J.M."/>
            <person name="Stover N.A."/>
            <person name="Krieger C.J."/>
            <person name="del Toro C."/>
            <person name="Ryder H.F."/>
            <person name="Williamson S.C."/>
            <person name="Barbeau R.A."/>
            <person name="Hamilton E.P."/>
            <person name="Orias E."/>
        </authorList>
    </citation>
    <scope>NUCLEOTIDE SEQUENCE [LARGE SCALE GENOMIC DNA]</scope>
    <source>
        <strain evidence="3">SB210</strain>
    </source>
</reference>
<keyword evidence="3" id="KW-1185">Reference proteome</keyword>
<proteinExistence type="predicted"/>
<evidence type="ECO:0000256" key="1">
    <source>
        <dbReference type="SAM" id="SignalP"/>
    </source>
</evidence>
<accession>Q23J76</accession>
<dbReference type="InParanoid" id="Q23J76"/>
<dbReference type="HOGENOM" id="CLU_1263815_0_0_1"/>
<evidence type="ECO:0000313" key="2">
    <source>
        <dbReference type="EMBL" id="EAR96628.1"/>
    </source>
</evidence>
<dbReference type="KEGG" id="tet:TTHERM_00490960"/>
<dbReference type="Proteomes" id="UP000009168">
    <property type="component" value="Unassembled WGS sequence"/>
</dbReference>
<keyword evidence="1" id="KW-0732">Signal</keyword>
<evidence type="ECO:0008006" key="4">
    <source>
        <dbReference type="Google" id="ProtNLM"/>
    </source>
</evidence>
<sequence>MNQKLIALTLLILAFNSINCYTVVDHININKHSYSYLTQDELHTQLATDSNTYNCTAINQYFETMAYNASLIQNYTLQTHNYVHITFDVAFINIEKIWLGVVKNGQVDVNGNTSTFSTKVTNGNYQCMERAAGSTKVDGKTSVSLVLSHSGDLDLTFSSNNLGTVARLGISNIQVDTYLCGQNAELNSTSLICTCKSGYTQKTTPEGGRGNVYYIKSCQ</sequence>
<feature type="chain" id="PRO_5004201920" description="Transmembrane protein" evidence="1">
    <location>
        <begin position="21"/>
        <end position="219"/>
    </location>
</feature>
<name>Q23J76_TETTS</name>
<dbReference type="AlphaFoldDB" id="Q23J76"/>
<dbReference type="EMBL" id="GG662691">
    <property type="protein sequence ID" value="EAR96628.1"/>
    <property type="molecule type" value="Genomic_DNA"/>
</dbReference>
<dbReference type="GeneID" id="7836909"/>
<protein>
    <recommendedName>
        <fullName evidence="4">Transmembrane protein</fullName>
    </recommendedName>
</protein>
<gene>
    <name evidence="2" type="ORF">TTHERM_00490960</name>
</gene>
<evidence type="ECO:0000313" key="3">
    <source>
        <dbReference type="Proteomes" id="UP000009168"/>
    </source>
</evidence>
<dbReference type="RefSeq" id="XP_001016873.1">
    <property type="nucleotide sequence ID" value="XM_001016873.1"/>
</dbReference>
<feature type="signal peptide" evidence="1">
    <location>
        <begin position="1"/>
        <end position="20"/>
    </location>
</feature>
<organism evidence="2 3">
    <name type="scientific">Tetrahymena thermophila (strain SB210)</name>
    <dbReference type="NCBI Taxonomy" id="312017"/>
    <lineage>
        <taxon>Eukaryota</taxon>
        <taxon>Sar</taxon>
        <taxon>Alveolata</taxon>
        <taxon>Ciliophora</taxon>
        <taxon>Intramacronucleata</taxon>
        <taxon>Oligohymenophorea</taxon>
        <taxon>Hymenostomatida</taxon>
        <taxon>Tetrahymenina</taxon>
        <taxon>Tetrahymenidae</taxon>
        <taxon>Tetrahymena</taxon>
    </lineage>
</organism>